<sequence>MGFRSDSGNFCDDSLFILKSKRHFTVSSVTT</sequence>
<accession>A0ABM9NK29</accession>
<dbReference type="Proteomes" id="UP001497493">
    <property type="component" value="Chromosome"/>
</dbReference>
<evidence type="ECO:0000313" key="1">
    <source>
        <dbReference type="EMBL" id="CAL1240996.1"/>
    </source>
</evidence>
<evidence type="ECO:0000313" key="2">
    <source>
        <dbReference type="Proteomes" id="UP001497493"/>
    </source>
</evidence>
<gene>
    <name evidence="1" type="ORF">MECH1_V1_2220</name>
</gene>
<proteinExistence type="predicted"/>
<dbReference type="EMBL" id="OZ026884">
    <property type="protein sequence ID" value="CAL1240996.1"/>
    <property type="molecule type" value="Genomic_DNA"/>
</dbReference>
<protein>
    <submittedName>
        <fullName evidence="1">Uncharacterized protein</fullName>
    </submittedName>
</protein>
<organism evidence="1 2">
    <name type="scientific">Candidatus Methylocalor cossyra</name>
    <dbReference type="NCBI Taxonomy" id="3108543"/>
    <lineage>
        <taxon>Bacteria</taxon>
        <taxon>Pseudomonadati</taxon>
        <taxon>Pseudomonadota</taxon>
        <taxon>Gammaproteobacteria</taxon>
        <taxon>Methylococcales</taxon>
        <taxon>Methylococcaceae</taxon>
        <taxon>Candidatus Methylocalor</taxon>
    </lineage>
</organism>
<keyword evidence="2" id="KW-1185">Reference proteome</keyword>
<reference evidence="1 2" key="1">
    <citation type="submission" date="2024-04" db="EMBL/GenBank/DDBJ databases">
        <authorList>
            <person name="Cremers G."/>
        </authorList>
    </citation>
    <scope>NUCLEOTIDE SEQUENCE [LARGE SCALE GENOMIC DNA]</scope>
    <source>
        <strain evidence="1">MeCH1-AG</strain>
    </source>
</reference>
<name>A0ABM9NK29_9GAMM</name>